<dbReference type="Proteomes" id="UP000028545">
    <property type="component" value="Unassembled WGS sequence"/>
</dbReference>
<sequence length="548" mass="61539">MRDGIELCADVFLPPSASKQGQKVPVICSLGPYGKDIPVLEFGLPQTTMYADMYRQIKPLGPHACFELLDPLIWTKEYGYALLRVDGRGVGGSQGRLDPFSLERSMRVGTDAEGQDLYDVIEWAGTQPWSSGKVATSGISYYGMIGYIAAMQKPPHLTCVVAYEASHDIYQSTRRGGIGGENFHAHWYKNVVIPYQSGNADRRLDAAQLAANRADYVGLIRDYEYPDSDLWKIFKQRRLSDIDVPLYTAGNWTDSEVHLPGNILSFNKSSSKEKWLEMHTGNHLAWYHHPEHVALQRKFLDYFLHGIKDSGILDIPRIRLIQHHSEGSFYREHEAAFPPPDAEERSFYLTPDKKLSLARQAGREQAFEYEGLTGTVTFELDSTFREPFEILGTPFVEIQVSTEAEDSDIFLSLRALDANGKPFILGGNHGEPNEHFAKGYFRLSHREEVEAGFNEYERVPFQPLAPRSKVEKGKVYTLTIPFNPAAFYLKAGQSISLEIGAQDTASTIPPMRHDGGDRVARRFEGKNTLLSGGRLVLPQVQRPPPPSI</sequence>
<dbReference type="PANTHER" id="PTHR43056:SF10">
    <property type="entry name" value="COCE_NOND FAMILY, PUTATIVE (AFU_ORTHOLOGUE AFUA_7G00600)-RELATED"/>
    <property type="match status" value="1"/>
</dbReference>
<dbReference type="InterPro" id="IPR008979">
    <property type="entry name" value="Galactose-bd-like_sf"/>
</dbReference>
<dbReference type="Gene3D" id="3.40.50.1820">
    <property type="entry name" value="alpha/beta hydrolase"/>
    <property type="match status" value="1"/>
</dbReference>
<dbReference type="EMBL" id="JOWA01000132">
    <property type="protein sequence ID" value="KEZ39846.1"/>
    <property type="molecule type" value="Genomic_DNA"/>
</dbReference>
<dbReference type="InterPro" id="IPR050585">
    <property type="entry name" value="Xaa-Pro_dipeptidyl-ppase/CocE"/>
</dbReference>
<dbReference type="Gene3D" id="1.10.3020.20">
    <property type="match status" value="1"/>
</dbReference>
<organism evidence="3 4">
    <name type="scientific">Pseudallescheria apiosperma</name>
    <name type="common">Scedosporium apiospermum</name>
    <dbReference type="NCBI Taxonomy" id="563466"/>
    <lineage>
        <taxon>Eukaryota</taxon>
        <taxon>Fungi</taxon>
        <taxon>Dikarya</taxon>
        <taxon>Ascomycota</taxon>
        <taxon>Pezizomycotina</taxon>
        <taxon>Sordariomycetes</taxon>
        <taxon>Hypocreomycetidae</taxon>
        <taxon>Microascales</taxon>
        <taxon>Microascaceae</taxon>
        <taxon>Scedosporium</taxon>
    </lineage>
</organism>
<comment type="caution">
    <text evidence="3">The sequence shown here is derived from an EMBL/GenBank/DDBJ whole genome shotgun (WGS) entry which is preliminary data.</text>
</comment>
<dbReference type="InterPro" id="IPR029058">
    <property type="entry name" value="AB_hydrolase_fold"/>
</dbReference>
<dbReference type="RefSeq" id="XP_016639645.1">
    <property type="nucleotide sequence ID" value="XM_016790342.1"/>
</dbReference>
<dbReference type="SUPFAM" id="SSF49785">
    <property type="entry name" value="Galactose-binding domain-like"/>
    <property type="match status" value="1"/>
</dbReference>
<dbReference type="VEuPathDB" id="FungiDB:SAPIO_CDS8783"/>
<evidence type="ECO:0000313" key="3">
    <source>
        <dbReference type="EMBL" id="KEZ39846.1"/>
    </source>
</evidence>
<evidence type="ECO:0000313" key="4">
    <source>
        <dbReference type="Proteomes" id="UP000028545"/>
    </source>
</evidence>
<dbReference type="InterPro" id="IPR005674">
    <property type="entry name" value="CocE/Ser_esterase"/>
</dbReference>
<dbReference type="KEGG" id="sapo:SAPIO_CDS8783"/>
<dbReference type="Pfam" id="PF02129">
    <property type="entry name" value="Peptidase_S15"/>
    <property type="match status" value="1"/>
</dbReference>
<dbReference type="PANTHER" id="PTHR43056">
    <property type="entry name" value="PEPTIDASE S9 PROLYL OLIGOPEPTIDASE"/>
    <property type="match status" value="1"/>
</dbReference>
<proteinExistence type="predicted"/>
<dbReference type="Gene3D" id="2.60.120.260">
    <property type="entry name" value="Galactose-binding domain-like"/>
    <property type="match status" value="1"/>
</dbReference>
<protein>
    <recommendedName>
        <fullName evidence="2">Xaa-Pro dipeptidyl-peptidase C-terminal domain-containing protein</fullName>
    </recommendedName>
</protein>
<evidence type="ECO:0000256" key="1">
    <source>
        <dbReference type="ARBA" id="ARBA00022801"/>
    </source>
</evidence>
<dbReference type="OMA" id="MSYESAC"/>
<dbReference type="Pfam" id="PF08530">
    <property type="entry name" value="PepX_C"/>
    <property type="match status" value="1"/>
</dbReference>
<dbReference type="HOGENOM" id="CLU_015590_3_0_1"/>
<accession>A0A084FXN4</accession>
<gene>
    <name evidence="3" type="ORF">SAPIO_CDS8783</name>
</gene>
<dbReference type="InterPro" id="IPR000383">
    <property type="entry name" value="Xaa-Pro-like_dom"/>
</dbReference>
<dbReference type="OrthoDB" id="2578740at2759"/>
<reference evidence="3 4" key="1">
    <citation type="journal article" date="2014" name="Genome Announc.">
        <title>Draft genome sequence of the pathogenic fungus Scedosporium apiospermum.</title>
        <authorList>
            <person name="Vandeputte P."/>
            <person name="Ghamrawi S."/>
            <person name="Rechenmann M."/>
            <person name="Iltis A."/>
            <person name="Giraud S."/>
            <person name="Fleury M."/>
            <person name="Thornton C."/>
            <person name="Delhaes L."/>
            <person name="Meyer W."/>
            <person name="Papon N."/>
            <person name="Bouchara J.P."/>
        </authorList>
    </citation>
    <scope>NUCLEOTIDE SEQUENCE [LARGE SCALE GENOMIC DNA]</scope>
    <source>
        <strain evidence="3 4">IHEM 14462</strain>
    </source>
</reference>
<keyword evidence="4" id="KW-1185">Reference proteome</keyword>
<feature type="domain" description="Xaa-Pro dipeptidyl-peptidase C-terminal" evidence="2">
    <location>
        <begin position="297"/>
        <end position="547"/>
    </location>
</feature>
<dbReference type="AlphaFoldDB" id="A0A084FXN4"/>
<dbReference type="NCBIfam" id="TIGR00976">
    <property type="entry name" value="CocE_NonD"/>
    <property type="match status" value="1"/>
</dbReference>
<dbReference type="SUPFAM" id="SSF53474">
    <property type="entry name" value="alpha/beta-Hydrolases"/>
    <property type="match status" value="1"/>
</dbReference>
<dbReference type="GeneID" id="27727855"/>
<dbReference type="InterPro" id="IPR013736">
    <property type="entry name" value="Xaa-Pro_dipept_C"/>
</dbReference>
<dbReference type="GO" id="GO:0008239">
    <property type="term" value="F:dipeptidyl-peptidase activity"/>
    <property type="evidence" value="ECO:0007669"/>
    <property type="project" value="InterPro"/>
</dbReference>
<dbReference type="SMART" id="SM00939">
    <property type="entry name" value="PepX_C"/>
    <property type="match status" value="1"/>
</dbReference>
<name>A0A084FXN4_PSEDA</name>
<keyword evidence="1" id="KW-0378">Hydrolase</keyword>
<evidence type="ECO:0000259" key="2">
    <source>
        <dbReference type="SMART" id="SM00939"/>
    </source>
</evidence>